<evidence type="ECO:0000313" key="2">
    <source>
        <dbReference type="EMBL" id="MBV0924756.1"/>
    </source>
</evidence>
<reference evidence="2 3" key="1">
    <citation type="submission" date="2021-06" db="EMBL/GenBank/DDBJ databases">
        <title>New haloarchaea isolates fom saline soil.</title>
        <authorList>
            <person name="Duran-Viseras A."/>
            <person name="Sanchez-Porro C.S."/>
            <person name="Ventosa A."/>
        </authorList>
    </citation>
    <scope>NUCLEOTIDE SEQUENCE [LARGE SCALE GENOMIC DNA]</scope>
    <source>
        <strain evidence="2 3">JCM 183640</strain>
    </source>
</reference>
<dbReference type="SUPFAM" id="SSF46785">
    <property type="entry name" value="Winged helix' DNA-binding domain"/>
    <property type="match status" value="1"/>
</dbReference>
<organism evidence="2 3">
    <name type="scientific">Haloarcula limicola</name>
    <dbReference type="NCBI Taxonomy" id="1429915"/>
    <lineage>
        <taxon>Archaea</taxon>
        <taxon>Methanobacteriati</taxon>
        <taxon>Methanobacteriota</taxon>
        <taxon>Stenosarchaea group</taxon>
        <taxon>Halobacteria</taxon>
        <taxon>Halobacteriales</taxon>
        <taxon>Haloarculaceae</taxon>
        <taxon>Haloarcula</taxon>
    </lineage>
</organism>
<evidence type="ECO:0000259" key="1">
    <source>
        <dbReference type="PROSITE" id="PS51118"/>
    </source>
</evidence>
<dbReference type="AlphaFoldDB" id="A0A8J7YCJ3"/>
<dbReference type="InterPro" id="IPR002577">
    <property type="entry name" value="HTH_HxlR"/>
</dbReference>
<comment type="caution">
    <text evidence="2">The sequence shown here is derived from an EMBL/GenBank/DDBJ whole genome shotgun (WGS) entry which is preliminary data.</text>
</comment>
<dbReference type="InterPro" id="IPR036390">
    <property type="entry name" value="WH_DNA-bd_sf"/>
</dbReference>
<sequence length="85" mass="10130">MVESKWSIKILSSLSEESPQNFSTVQEQFDTSNDVITDRLRLLAEYDLIDRREHTRRDVRYSITKRGERFLDELRDLNSLLRKGL</sequence>
<accession>A0A8J7YCJ3</accession>
<dbReference type="Gene3D" id="1.10.10.10">
    <property type="entry name" value="Winged helix-like DNA-binding domain superfamily/Winged helix DNA-binding domain"/>
    <property type="match status" value="1"/>
</dbReference>
<dbReference type="InterPro" id="IPR036388">
    <property type="entry name" value="WH-like_DNA-bd_sf"/>
</dbReference>
<dbReference type="EMBL" id="JAHQXF010000002">
    <property type="protein sequence ID" value="MBV0924756.1"/>
    <property type="molecule type" value="Genomic_DNA"/>
</dbReference>
<evidence type="ECO:0000313" key="3">
    <source>
        <dbReference type="Proteomes" id="UP000766550"/>
    </source>
</evidence>
<dbReference type="Pfam" id="PF01638">
    <property type="entry name" value="HxlR"/>
    <property type="match status" value="1"/>
</dbReference>
<dbReference type="PROSITE" id="PS51118">
    <property type="entry name" value="HTH_HXLR"/>
    <property type="match status" value="1"/>
</dbReference>
<name>A0A8J7YCJ3_9EURY</name>
<gene>
    <name evidence="2" type="ORF">KTS45_11150</name>
</gene>
<proteinExistence type="predicted"/>
<dbReference type="Proteomes" id="UP000766550">
    <property type="component" value="Unassembled WGS sequence"/>
</dbReference>
<keyword evidence="3" id="KW-1185">Reference proteome</keyword>
<protein>
    <submittedName>
        <fullName evidence="2">Winged helix-turn-helix transcriptional regulator</fullName>
    </submittedName>
</protein>
<feature type="domain" description="HTH hxlR-type" evidence="1">
    <location>
        <begin position="1"/>
        <end position="85"/>
    </location>
</feature>